<dbReference type="InterPro" id="IPR016174">
    <property type="entry name" value="Di-haem_cyt_TM"/>
</dbReference>
<proteinExistence type="inferred from homology"/>
<evidence type="ECO:0000256" key="8">
    <source>
        <dbReference type="ARBA" id="ARBA00022982"/>
    </source>
</evidence>
<evidence type="ECO:0000256" key="11">
    <source>
        <dbReference type="ARBA" id="ARBA00023136"/>
    </source>
</evidence>
<feature type="transmembrane region" description="Helical" evidence="13">
    <location>
        <begin position="122"/>
        <end position="143"/>
    </location>
</feature>
<evidence type="ECO:0000256" key="7">
    <source>
        <dbReference type="ARBA" id="ARBA00022723"/>
    </source>
</evidence>
<dbReference type="eggNOG" id="COG3038">
    <property type="taxonomic scope" value="Bacteria"/>
</dbReference>
<gene>
    <name evidence="15" type="ordered locus">AZC_4170</name>
</gene>
<dbReference type="GO" id="GO:0005886">
    <property type="term" value="C:plasma membrane"/>
    <property type="evidence" value="ECO:0007669"/>
    <property type="project" value="UniProtKB-SubCell"/>
</dbReference>
<keyword evidence="9 13" id="KW-1133">Transmembrane helix</keyword>
<keyword evidence="8" id="KW-0249">Electron transport</keyword>
<feature type="domain" description="Cytochrome b561 bacterial/Ni-hydrogenase" evidence="14">
    <location>
        <begin position="2"/>
        <end position="155"/>
    </location>
</feature>
<dbReference type="PANTHER" id="PTHR30529:SF1">
    <property type="entry name" value="CYTOCHROME B561 HOMOLOG 2"/>
    <property type="match status" value="1"/>
</dbReference>
<keyword evidence="7" id="KW-0479">Metal-binding</keyword>
<reference evidence="15 16" key="3">
    <citation type="journal article" date="2008" name="BMC Genomics">
        <title>The genome of the versatile nitrogen fixer Azorhizobium caulinodans ORS571.</title>
        <authorList>
            <person name="Lee KB."/>
            <person name="Backer P.D."/>
            <person name="Aono T."/>
            <person name="Liu CT."/>
            <person name="Suzuki S."/>
            <person name="Suzuki T."/>
            <person name="Kaneko T."/>
            <person name="Yamada M."/>
            <person name="Tabata S."/>
            <person name="Kupfer D.M."/>
            <person name="Najar F.Z."/>
            <person name="Wiley G.B."/>
            <person name="Roe B."/>
            <person name="Binnewies T.T."/>
            <person name="Ussery D.W."/>
            <person name="D'Haeze W."/>
            <person name="Herder J.D."/>
            <person name="Gevers D."/>
            <person name="Vereecke D."/>
            <person name="Holsters M."/>
            <person name="Oyaizu H."/>
        </authorList>
    </citation>
    <scope>NUCLEOTIDE SEQUENCE [LARGE SCALE GENOMIC DNA]</scope>
    <source>
        <strain evidence="16">ATCC 43989 / DSM 5975 / JCM 20966 / LMG 6465 / NBRC 14845 / NCIMB 13405 / ORS 571</strain>
    </source>
</reference>
<evidence type="ECO:0000256" key="12">
    <source>
        <dbReference type="ARBA" id="ARBA00037975"/>
    </source>
</evidence>
<dbReference type="Proteomes" id="UP000000270">
    <property type="component" value="Chromosome"/>
</dbReference>
<dbReference type="GO" id="GO:0046872">
    <property type="term" value="F:metal ion binding"/>
    <property type="evidence" value="ECO:0007669"/>
    <property type="project" value="UniProtKB-KW"/>
</dbReference>
<evidence type="ECO:0000256" key="10">
    <source>
        <dbReference type="ARBA" id="ARBA00023004"/>
    </source>
</evidence>
<reference evidence="15 16" key="4">
    <citation type="journal article" date="2009" name="Appl. Environ. Microbiol.">
        <title>Comparative genome-wide transcriptional profiling of Azorhizobium caulinodans ORS571 grown under free-living and symbiotic conditions.</title>
        <authorList>
            <person name="Tsukada S."/>
            <person name="Aono T."/>
            <person name="Akiba N."/>
            <person name="Lee KB."/>
            <person name="Liu CT."/>
            <person name="Toyazaki H."/>
            <person name="Oyaizu H."/>
        </authorList>
    </citation>
    <scope>NUCLEOTIDE SEQUENCE [LARGE SCALE GENOMIC DNA]</scope>
    <source>
        <strain evidence="16">ATCC 43989 / DSM 5975 / JCM 20966 / LMG 6465 / NBRC 14845 / NCIMB 13405 / ORS 571</strain>
    </source>
</reference>
<dbReference type="AlphaFoldDB" id="A8HSD4"/>
<evidence type="ECO:0000256" key="5">
    <source>
        <dbReference type="ARBA" id="ARBA00022617"/>
    </source>
</evidence>
<dbReference type="HOGENOM" id="CLU_095321_4_2_5"/>
<protein>
    <submittedName>
        <fullName evidence="15">Putative cytochrome b561</fullName>
    </submittedName>
</protein>
<sequence>MLFVIPAGFIMMNMPSGPGQDRLFDLHRSVGTLILALAVLRVAVRIAFGAPPRPPGLPDWQWRIANFTHHLLYALIFVMPLLGWAASSAFGASVSVFGLFTLPNLVPKNEAMSEVYGGAHETLAFLMCALLAAHIGAALYHGFVKRDGVLGRMAPWLER</sequence>
<feature type="transmembrane region" description="Helical" evidence="13">
    <location>
        <begin position="71"/>
        <end position="102"/>
    </location>
</feature>
<accession>A8HSD4</accession>
<dbReference type="Pfam" id="PF01292">
    <property type="entry name" value="Ni_hydr_CYTB"/>
    <property type="match status" value="1"/>
</dbReference>
<reference evidence="15 16" key="5">
    <citation type="journal article" date="2010" name="Appl. Environ. Microbiol.">
        <title>phrR-like gene praR of Azorhizobium caulinodans ORS571 is essential for symbiosis with Sesbania rostrata and is involved in expression of reb genes.</title>
        <authorList>
            <person name="Akiba N."/>
            <person name="Aono T."/>
            <person name="Toyazaki H."/>
            <person name="Sato S."/>
            <person name="Oyaizu H."/>
        </authorList>
    </citation>
    <scope>NUCLEOTIDE SEQUENCE [LARGE SCALE GENOMIC DNA]</scope>
    <source>
        <strain evidence="16">ATCC 43989 / DSM 5975 / JCM 20966 / LMG 6465 / NBRC 14845 / NCIMB 13405 / ORS 571</strain>
    </source>
</reference>
<dbReference type="SUPFAM" id="SSF81342">
    <property type="entry name" value="Transmembrane di-heme cytochromes"/>
    <property type="match status" value="1"/>
</dbReference>
<dbReference type="STRING" id="438753.AZC_4170"/>
<name>A8HSD4_AZOC5</name>
<dbReference type="GO" id="GO:0022904">
    <property type="term" value="P:respiratory electron transport chain"/>
    <property type="evidence" value="ECO:0007669"/>
    <property type="project" value="InterPro"/>
</dbReference>
<feature type="transmembrane region" description="Helical" evidence="13">
    <location>
        <begin position="29"/>
        <end position="50"/>
    </location>
</feature>
<evidence type="ECO:0000313" key="15">
    <source>
        <dbReference type="EMBL" id="BAF90168.1"/>
    </source>
</evidence>
<reference evidence="15 16" key="1">
    <citation type="journal article" date="2007" name="Appl. Environ. Microbiol.">
        <title>Rhizobial factors required for stem nodule maturation and maintenance in Sesbania rostrata-Azorhizobium caulinodans ORS571 symbiosis.</title>
        <authorList>
            <person name="Suzuki S."/>
            <person name="Aono T."/>
            <person name="Lee KB."/>
            <person name="Suzuki T."/>
            <person name="Liu CT."/>
            <person name="Miwa H."/>
            <person name="Wakao S."/>
            <person name="Iki T."/>
            <person name="Oyaizu H."/>
        </authorList>
    </citation>
    <scope>NUCLEOTIDE SEQUENCE [LARGE SCALE GENOMIC DNA]</scope>
    <source>
        <strain evidence="16">ATCC 43989 / DSM 5975 / JCM 20966 / LMG 6465 / NBRC 14845 / NCIMB 13405 / ORS 571</strain>
    </source>
</reference>
<evidence type="ECO:0000259" key="14">
    <source>
        <dbReference type="Pfam" id="PF01292"/>
    </source>
</evidence>
<reference evidence="15 16" key="6">
    <citation type="journal article" date="2011" name="Appl. Environ. Microbiol.">
        <title>Involvement of the azorhizobial chromosome partition gene (parA) in the onset of bacteroid differentiation during Sesbania rostrata stem nodule development.</title>
        <authorList>
            <person name="Liu CT."/>
            <person name="Lee KB."/>
            <person name="Wang YS."/>
            <person name="Peng MH."/>
            <person name="Lee KT."/>
            <person name="Suzuki S."/>
            <person name="Suzuki T."/>
            <person name="Oyaizu H."/>
        </authorList>
    </citation>
    <scope>NUCLEOTIDE SEQUENCE [LARGE SCALE GENOMIC DNA]</scope>
    <source>
        <strain evidence="16">ATCC 43989 / DSM 5975 / JCM 20966 / LMG 6465 / NBRC 14845 / NCIMB 13405 / ORS 571</strain>
    </source>
</reference>
<reference evidence="16" key="2">
    <citation type="submission" date="2007-04" db="EMBL/GenBank/DDBJ databases">
        <title>Complete genome sequence of the nitrogen-fixing bacterium Azorhizobium caulinodans ORS571.</title>
        <authorList>
            <person name="Lee K.B."/>
            <person name="Backer P.D."/>
            <person name="Aono T."/>
            <person name="Liu C.T."/>
            <person name="Suzuki S."/>
            <person name="Suzuki T."/>
            <person name="Kaneko T."/>
            <person name="Yamada M."/>
            <person name="Tabata S."/>
            <person name="Kupfer D.M."/>
            <person name="Najar F.Z."/>
            <person name="Wiley G.B."/>
            <person name="Roe B."/>
            <person name="Binnewies T."/>
            <person name="Ussery D."/>
            <person name="Vereecke D."/>
            <person name="Gevers D."/>
            <person name="Holsters M."/>
            <person name="Oyaizu H."/>
        </authorList>
    </citation>
    <scope>NUCLEOTIDE SEQUENCE [LARGE SCALE GENOMIC DNA]</scope>
    <source>
        <strain evidence="16">ATCC 43989 / DSM 5975 / JCM 20966 / LMG 6465 / NBRC 14845 / NCIMB 13405 / ORS 571</strain>
    </source>
</reference>
<dbReference type="GO" id="GO:0009055">
    <property type="term" value="F:electron transfer activity"/>
    <property type="evidence" value="ECO:0007669"/>
    <property type="project" value="InterPro"/>
</dbReference>
<evidence type="ECO:0000256" key="6">
    <source>
        <dbReference type="ARBA" id="ARBA00022692"/>
    </source>
</evidence>
<evidence type="ECO:0000256" key="4">
    <source>
        <dbReference type="ARBA" id="ARBA00022475"/>
    </source>
</evidence>
<evidence type="ECO:0000256" key="1">
    <source>
        <dbReference type="ARBA" id="ARBA00001970"/>
    </source>
</evidence>
<dbReference type="EMBL" id="AP009384">
    <property type="protein sequence ID" value="BAF90168.1"/>
    <property type="molecule type" value="Genomic_DNA"/>
</dbReference>
<keyword evidence="3" id="KW-0813">Transport</keyword>
<evidence type="ECO:0000256" key="3">
    <source>
        <dbReference type="ARBA" id="ARBA00022448"/>
    </source>
</evidence>
<comment type="subcellular location">
    <subcellularLocation>
        <location evidence="2">Cell membrane</location>
        <topology evidence="2">Multi-pass membrane protein</topology>
    </subcellularLocation>
</comment>
<dbReference type="KEGG" id="azc:AZC_4170"/>
<dbReference type="PANTHER" id="PTHR30529">
    <property type="entry name" value="CYTOCHROME B561"/>
    <property type="match status" value="1"/>
</dbReference>
<evidence type="ECO:0000313" key="16">
    <source>
        <dbReference type="Proteomes" id="UP000000270"/>
    </source>
</evidence>
<evidence type="ECO:0000256" key="2">
    <source>
        <dbReference type="ARBA" id="ARBA00004651"/>
    </source>
</evidence>
<evidence type="ECO:0000256" key="9">
    <source>
        <dbReference type="ARBA" id="ARBA00022989"/>
    </source>
</evidence>
<keyword evidence="4" id="KW-1003">Cell membrane</keyword>
<keyword evidence="5" id="KW-0349">Heme</keyword>
<comment type="similarity">
    <text evidence="12">Belongs to the cytochrome b561 family.</text>
</comment>
<dbReference type="GO" id="GO:0020037">
    <property type="term" value="F:heme binding"/>
    <property type="evidence" value="ECO:0007669"/>
    <property type="project" value="TreeGrafter"/>
</dbReference>
<evidence type="ECO:0000256" key="13">
    <source>
        <dbReference type="SAM" id="Phobius"/>
    </source>
</evidence>
<keyword evidence="6 13" id="KW-0812">Transmembrane</keyword>
<organism evidence="15 16">
    <name type="scientific">Azorhizobium caulinodans (strain ATCC 43989 / DSM 5975 / JCM 20966 / LMG 6465 / NBRC 14845 / NCIMB 13405 / ORS 571)</name>
    <dbReference type="NCBI Taxonomy" id="438753"/>
    <lineage>
        <taxon>Bacteria</taxon>
        <taxon>Pseudomonadati</taxon>
        <taxon>Pseudomonadota</taxon>
        <taxon>Alphaproteobacteria</taxon>
        <taxon>Hyphomicrobiales</taxon>
        <taxon>Xanthobacteraceae</taxon>
        <taxon>Azorhizobium</taxon>
    </lineage>
</organism>
<keyword evidence="16" id="KW-1185">Reference proteome</keyword>
<keyword evidence="11 13" id="KW-0472">Membrane</keyword>
<keyword evidence="10" id="KW-0408">Iron</keyword>
<comment type="cofactor">
    <cofactor evidence="1">
        <name>heme b</name>
        <dbReference type="ChEBI" id="CHEBI:60344"/>
    </cofactor>
</comment>
<dbReference type="InterPro" id="IPR011577">
    <property type="entry name" value="Cyt_b561_bac/Ni-Hgenase"/>
</dbReference>
<dbReference type="InterPro" id="IPR052168">
    <property type="entry name" value="Cytochrome_b561_oxidase"/>
</dbReference>